<dbReference type="GO" id="GO:0043171">
    <property type="term" value="P:peptide catabolic process"/>
    <property type="evidence" value="ECO:0007669"/>
    <property type="project" value="TreeGrafter"/>
</dbReference>
<dbReference type="InterPro" id="IPR054734">
    <property type="entry name" value="PqqF-like_C_4"/>
</dbReference>
<evidence type="ECO:0000256" key="8">
    <source>
        <dbReference type="ARBA" id="ARBA00066874"/>
    </source>
</evidence>
<dbReference type="InterPro" id="IPR050626">
    <property type="entry name" value="Peptidase_M16"/>
</dbReference>
<evidence type="ECO:0000256" key="4">
    <source>
        <dbReference type="ARBA" id="ARBA00022801"/>
    </source>
</evidence>
<evidence type="ECO:0000256" key="1">
    <source>
        <dbReference type="ARBA" id="ARBA00007261"/>
    </source>
</evidence>
<dbReference type="Pfam" id="PF16187">
    <property type="entry name" value="Peptidase_M16_M"/>
    <property type="match status" value="1"/>
</dbReference>
<dbReference type="Proteomes" id="UP000291343">
    <property type="component" value="Unassembled WGS sequence"/>
</dbReference>
<evidence type="ECO:0000256" key="7">
    <source>
        <dbReference type="ARBA" id="ARBA00052248"/>
    </source>
</evidence>
<comment type="catalytic activity">
    <reaction evidence="7">
        <text>Degradation of insulin, glucagon and other polypeptides. No action on proteins.</text>
        <dbReference type="EC" id="3.4.24.56"/>
    </reaction>
</comment>
<evidence type="ECO:0000256" key="5">
    <source>
        <dbReference type="ARBA" id="ARBA00022833"/>
    </source>
</evidence>
<evidence type="ECO:0000259" key="17">
    <source>
        <dbReference type="Pfam" id="PF22456"/>
    </source>
</evidence>
<evidence type="ECO:0000256" key="3">
    <source>
        <dbReference type="ARBA" id="ARBA00022723"/>
    </source>
</evidence>
<dbReference type="InterPro" id="IPR011249">
    <property type="entry name" value="Metalloenz_LuxS/M16"/>
</dbReference>
<dbReference type="Pfam" id="PF05193">
    <property type="entry name" value="Peptidase_M16_C"/>
    <property type="match status" value="1"/>
</dbReference>
<dbReference type="PROSITE" id="PS00143">
    <property type="entry name" value="INSULINASE"/>
    <property type="match status" value="1"/>
</dbReference>
<keyword evidence="2" id="KW-0645">Protease</keyword>
<evidence type="ECO:0000256" key="6">
    <source>
        <dbReference type="ARBA" id="ARBA00023049"/>
    </source>
</evidence>
<dbReference type="EC" id="3.4.24.56" evidence="8"/>
<feature type="domain" description="Peptidase M16 middle/third" evidence="16">
    <location>
        <begin position="429"/>
        <end position="710"/>
    </location>
</feature>
<feature type="region of interest" description="Disordered" evidence="13">
    <location>
        <begin position="953"/>
        <end position="975"/>
    </location>
</feature>
<comment type="similarity">
    <text evidence="1 12">Belongs to the peptidase M16 family.</text>
</comment>
<dbReference type="PANTHER" id="PTHR43690">
    <property type="entry name" value="NARDILYSIN"/>
    <property type="match status" value="1"/>
</dbReference>
<evidence type="ECO:0000256" key="11">
    <source>
        <dbReference type="ARBA" id="ARBA00080349"/>
    </source>
</evidence>
<dbReference type="SMR" id="A0A482XFC3"/>
<dbReference type="PANTHER" id="PTHR43690:SF18">
    <property type="entry name" value="INSULIN-DEGRADING ENZYME-RELATED"/>
    <property type="match status" value="1"/>
</dbReference>
<evidence type="ECO:0000313" key="18">
    <source>
        <dbReference type="EMBL" id="RZF44576.1"/>
    </source>
</evidence>
<evidence type="ECO:0000256" key="10">
    <source>
        <dbReference type="ARBA" id="ARBA00074992"/>
    </source>
</evidence>
<dbReference type="GO" id="GO:0051603">
    <property type="term" value="P:proteolysis involved in protein catabolic process"/>
    <property type="evidence" value="ECO:0007669"/>
    <property type="project" value="TreeGrafter"/>
</dbReference>
<feature type="domain" description="Peptidase M16 C-terminal" evidence="15">
    <location>
        <begin position="245"/>
        <end position="424"/>
    </location>
</feature>
<dbReference type="FunFam" id="3.30.830.10:FF:000005">
    <property type="entry name" value="nardilysin isoform X1"/>
    <property type="match status" value="1"/>
</dbReference>
<name>A0A482XFC3_LAOST</name>
<keyword evidence="19" id="KW-1185">Reference proteome</keyword>
<comment type="caution">
    <text evidence="18">The sequence shown here is derived from an EMBL/GenBank/DDBJ whole genome shotgun (WGS) entry which is preliminary data.</text>
</comment>
<sequence length="1011" mass="115619">MVYFSFNFIFHLRPEFHSIVSKQRRKESCALIVCVRHLSSFSPERSLNSNMAHVKSRIDNIVKSKQDDREYRGLILDNDMKVLLVSDPTTDKAAASLDVNVGFMSEPRNLPGLAHFCEHMLFLGTKKYPEEDAYSKFLSEHGGMSNAYTDLEHTNYFFDVVPESLGGALDRFAQFFLGPLFNESATEREVNAVNSEHEKNVSNDSWRMDQMDKSTSKPGHPYNHFGTGNKETLMRLPKEQGIDIREELLKFHAEWYSSNIMSLCVLGKEDLDTLEKMVVDLFSPTQNKNVVLKETIDHPYGPEQLKSKGFIVPVKDLRNLNIMFPVPDLHKYYKASPGGFLAHLIGHEGSGSLLSALKANGWCSNLACDIRLPANGFGFFSISVDLTEDGIEHVDEIIKLSFQYIHLIEKEGIQEWIYKENRDILAMHFRFKDKVVPSSYVSQLSRSAHDYPLEEILSASYLLKEWRPDLIKDVLCCLTPDNMRVAVIGKKFEPIADQSEEWYGTKYKRERIPDSLIEDWKNSGLNSDLHIPEPNEFIPTDFELAPRDKDPAPHPTIVQESEITRVWYKQDDTYLLPKCHMRFEFISSLVYLDPMNTNMTSMFVLLLKDSLNEYAYSADLAGLTWNLTSTKYGLELAIGGYNHKQHVLLEKVIDKMTNFTIDPKRFVILKENFIRSLKNFDAEQPYQHAVYYLTILLTEHAWTIEQLLAAANDMTVEKVTEFIPQLLSKLYIVSLVHGNTTKQRAVEMVGRVEDALKRSANYIMQIENSFHKSSCTETYYQCSLQSTETNVLVELFAQIISVSCNNTLRTQEQLGYIVWSGVRRASGVQGIRFIVQSERHPAYVDSRIEAFLVSAGESLRKMDQEEFDRHKEALAAQRLEKPKKLIVQTGRWWSEIVVQQYNFDRANIEVDYLRNKVTKDDVIRFYDELLSANSSKRHKLAVHVISKAEGGAGLIKEGEKAEEPTSNGDESQTDPNAEIIDDVIGFKSSQSLYPLVQPFIPVGHVTTKAKL</sequence>
<evidence type="ECO:0000256" key="9">
    <source>
        <dbReference type="ARBA" id="ARBA00070422"/>
    </source>
</evidence>
<gene>
    <name evidence="18" type="ORF">LSTR_LSTR001334</name>
</gene>
<dbReference type="GO" id="GO:0005739">
    <property type="term" value="C:mitochondrion"/>
    <property type="evidence" value="ECO:0007669"/>
    <property type="project" value="TreeGrafter"/>
</dbReference>
<dbReference type="GO" id="GO:0005829">
    <property type="term" value="C:cytosol"/>
    <property type="evidence" value="ECO:0007669"/>
    <property type="project" value="TreeGrafter"/>
</dbReference>
<dbReference type="FunCoup" id="A0A482XFC3">
    <property type="interactions" value="1659"/>
</dbReference>
<dbReference type="InterPro" id="IPR032632">
    <property type="entry name" value="Peptidase_M16_M"/>
</dbReference>
<dbReference type="EMBL" id="QKKF02010473">
    <property type="protein sequence ID" value="RZF44576.1"/>
    <property type="molecule type" value="Genomic_DNA"/>
</dbReference>
<organism evidence="18 19">
    <name type="scientific">Laodelphax striatellus</name>
    <name type="common">Small brown planthopper</name>
    <name type="synonym">Delphax striatella</name>
    <dbReference type="NCBI Taxonomy" id="195883"/>
    <lineage>
        <taxon>Eukaryota</taxon>
        <taxon>Metazoa</taxon>
        <taxon>Ecdysozoa</taxon>
        <taxon>Arthropoda</taxon>
        <taxon>Hexapoda</taxon>
        <taxon>Insecta</taxon>
        <taxon>Pterygota</taxon>
        <taxon>Neoptera</taxon>
        <taxon>Paraneoptera</taxon>
        <taxon>Hemiptera</taxon>
        <taxon>Auchenorrhyncha</taxon>
        <taxon>Fulgoroidea</taxon>
        <taxon>Delphacidae</taxon>
        <taxon>Criomorphinae</taxon>
        <taxon>Laodelphax</taxon>
    </lineage>
</organism>
<dbReference type="SUPFAM" id="SSF63411">
    <property type="entry name" value="LuxS/MPP-like metallohydrolase"/>
    <property type="match status" value="4"/>
</dbReference>
<feature type="domain" description="Coenzyme PQQ synthesis protein F-like C-terminal lobe" evidence="17">
    <location>
        <begin position="795"/>
        <end position="893"/>
    </location>
</feature>
<dbReference type="InterPro" id="IPR007863">
    <property type="entry name" value="Peptidase_M16_C"/>
</dbReference>
<evidence type="ECO:0000313" key="19">
    <source>
        <dbReference type="Proteomes" id="UP000291343"/>
    </source>
</evidence>
<accession>A0A482XFC3</accession>
<dbReference type="FunFam" id="3.30.830.10:FF:000003">
    <property type="entry name" value="Insulin-degrading enzyme"/>
    <property type="match status" value="1"/>
</dbReference>
<evidence type="ECO:0000256" key="13">
    <source>
        <dbReference type="SAM" id="MobiDB-lite"/>
    </source>
</evidence>
<dbReference type="FunFam" id="3.30.830.10:FF:000004">
    <property type="entry name" value="Putative insulin-degrading enzyme"/>
    <property type="match status" value="1"/>
</dbReference>
<dbReference type="AlphaFoldDB" id="A0A482XFC3"/>
<keyword evidence="6" id="KW-0482">Metalloprotease</keyword>
<keyword evidence="3" id="KW-0479">Metal-binding</keyword>
<evidence type="ECO:0000259" key="15">
    <source>
        <dbReference type="Pfam" id="PF05193"/>
    </source>
</evidence>
<dbReference type="InterPro" id="IPR011765">
    <property type="entry name" value="Pept_M16_N"/>
</dbReference>
<evidence type="ECO:0000256" key="12">
    <source>
        <dbReference type="RuleBase" id="RU004447"/>
    </source>
</evidence>
<dbReference type="GO" id="GO:0004222">
    <property type="term" value="F:metalloendopeptidase activity"/>
    <property type="evidence" value="ECO:0007669"/>
    <property type="project" value="UniProtKB-EC"/>
</dbReference>
<dbReference type="Gene3D" id="3.30.830.10">
    <property type="entry name" value="Metalloenzyme, LuxS/M16 peptidase-like"/>
    <property type="match status" value="4"/>
</dbReference>
<feature type="domain" description="Peptidase M16 N-terminal" evidence="14">
    <location>
        <begin position="81"/>
        <end position="218"/>
    </location>
</feature>
<evidence type="ECO:0000259" key="14">
    <source>
        <dbReference type="Pfam" id="PF00675"/>
    </source>
</evidence>
<dbReference type="InParanoid" id="A0A482XFC3"/>
<reference evidence="18 19" key="1">
    <citation type="journal article" date="2017" name="Gigascience">
        <title>Genome sequence of the small brown planthopper, Laodelphax striatellus.</title>
        <authorList>
            <person name="Zhu J."/>
            <person name="Jiang F."/>
            <person name="Wang X."/>
            <person name="Yang P."/>
            <person name="Bao Y."/>
            <person name="Zhao W."/>
            <person name="Wang W."/>
            <person name="Lu H."/>
            <person name="Wang Q."/>
            <person name="Cui N."/>
            <person name="Li J."/>
            <person name="Chen X."/>
            <person name="Luo L."/>
            <person name="Yu J."/>
            <person name="Kang L."/>
            <person name="Cui F."/>
        </authorList>
    </citation>
    <scope>NUCLEOTIDE SEQUENCE [LARGE SCALE GENOMIC DNA]</scope>
    <source>
        <strain evidence="18">Lst14</strain>
    </source>
</reference>
<dbReference type="InterPro" id="IPR001431">
    <property type="entry name" value="Pept_M16_Zn_BS"/>
</dbReference>
<evidence type="ECO:0000256" key="2">
    <source>
        <dbReference type="ARBA" id="ARBA00022670"/>
    </source>
</evidence>
<dbReference type="OrthoDB" id="952271at2759"/>
<dbReference type="STRING" id="195883.A0A482XFC3"/>
<feature type="compositionally biased region" description="Polar residues" evidence="13">
    <location>
        <begin position="964"/>
        <end position="975"/>
    </location>
</feature>
<evidence type="ECO:0000259" key="16">
    <source>
        <dbReference type="Pfam" id="PF16187"/>
    </source>
</evidence>
<keyword evidence="5" id="KW-0862">Zinc</keyword>
<dbReference type="Pfam" id="PF22456">
    <property type="entry name" value="PqqF-like_C_4"/>
    <property type="match status" value="1"/>
</dbReference>
<dbReference type="GO" id="GO:0046872">
    <property type="term" value="F:metal ion binding"/>
    <property type="evidence" value="ECO:0007669"/>
    <property type="project" value="UniProtKB-KW"/>
</dbReference>
<keyword evidence="4" id="KW-0378">Hydrolase</keyword>
<proteinExistence type="inferred from homology"/>
<protein>
    <recommendedName>
        <fullName evidence="9">Insulin-degrading enzyme</fullName>
        <ecNumber evidence="8">3.4.24.56</ecNumber>
    </recommendedName>
    <alternativeName>
        <fullName evidence="11">Insulin protease</fullName>
    </alternativeName>
    <alternativeName>
        <fullName evidence="10">Insulysin</fullName>
    </alternativeName>
</protein>
<dbReference type="Pfam" id="PF00675">
    <property type="entry name" value="Peptidase_M16"/>
    <property type="match status" value="1"/>
</dbReference>